<keyword evidence="1" id="KW-0812">Transmembrane</keyword>
<dbReference type="OrthoDB" id="14429at2"/>
<dbReference type="RefSeq" id="WP_121923280.1">
    <property type="nucleotide sequence ID" value="NZ_REFO01000012.1"/>
</dbReference>
<organism evidence="3 4">
    <name type="scientific">Hydrogenothermus marinus</name>
    <dbReference type="NCBI Taxonomy" id="133270"/>
    <lineage>
        <taxon>Bacteria</taxon>
        <taxon>Pseudomonadati</taxon>
        <taxon>Aquificota</taxon>
        <taxon>Aquificia</taxon>
        <taxon>Aquificales</taxon>
        <taxon>Hydrogenothermaceae</taxon>
        <taxon>Hydrogenothermus</taxon>
    </lineage>
</organism>
<feature type="domain" description="Rhodanese" evidence="2">
    <location>
        <begin position="52"/>
        <end position="151"/>
    </location>
</feature>
<keyword evidence="4" id="KW-1185">Reference proteome</keyword>
<dbReference type="Pfam" id="PF00581">
    <property type="entry name" value="Rhodanese"/>
    <property type="match status" value="1"/>
</dbReference>
<evidence type="ECO:0000313" key="4">
    <source>
        <dbReference type="Proteomes" id="UP000280842"/>
    </source>
</evidence>
<accession>A0A3M0BIK2</accession>
<dbReference type="PROSITE" id="PS50206">
    <property type="entry name" value="RHODANESE_3"/>
    <property type="match status" value="1"/>
</dbReference>
<keyword evidence="1" id="KW-0472">Membrane</keyword>
<dbReference type="AlphaFoldDB" id="A0A3M0BIK2"/>
<evidence type="ECO:0000259" key="2">
    <source>
        <dbReference type="PROSITE" id="PS50206"/>
    </source>
</evidence>
<dbReference type="InterPro" id="IPR036873">
    <property type="entry name" value="Rhodanese-like_dom_sf"/>
</dbReference>
<dbReference type="SUPFAM" id="SSF52821">
    <property type="entry name" value="Rhodanese/Cell cycle control phosphatase"/>
    <property type="match status" value="1"/>
</dbReference>
<dbReference type="InterPro" id="IPR001763">
    <property type="entry name" value="Rhodanese-like_dom"/>
</dbReference>
<reference evidence="3 4" key="1">
    <citation type="submission" date="2018-10" db="EMBL/GenBank/DDBJ databases">
        <title>Genomic Encyclopedia of Archaeal and Bacterial Type Strains, Phase II (KMG-II): from individual species to whole genera.</title>
        <authorList>
            <person name="Goeker M."/>
        </authorList>
    </citation>
    <scope>NUCLEOTIDE SEQUENCE [LARGE SCALE GENOMIC DNA]</scope>
    <source>
        <strain evidence="3 4">VM1</strain>
    </source>
</reference>
<name>A0A3M0BIK2_9AQUI</name>
<comment type="caution">
    <text evidence="3">The sequence shown here is derived from an EMBL/GenBank/DDBJ whole genome shotgun (WGS) entry which is preliminary data.</text>
</comment>
<protein>
    <submittedName>
        <fullName evidence="3">Rhodanese-like domain-containing protein</fullName>
    </submittedName>
</protein>
<keyword evidence="1" id="KW-1133">Transmembrane helix</keyword>
<dbReference type="EMBL" id="REFO01000012">
    <property type="protein sequence ID" value="RMA96149.1"/>
    <property type="molecule type" value="Genomic_DNA"/>
</dbReference>
<gene>
    <name evidence="3" type="ORF">CLV39_1163</name>
</gene>
<dbReference type="Gene3D" id="3.40.250.10">
    <property type="entry name" value="Rhodanese-like domain"/>
    <property type="match status" value="1"/>
</dbReference>
<evidence type="ECO:0000313" key="3">
    <source>
        <dbReference type="EMBL" id="RMA96149.1"/>
    </source>
</evidence>
<sequence length="166" mass="18575">MNPKVERAIYIGIIFVLAIILVSFGKKQTELQASIPLTVEQLYKKLQNPKLNIQIIDVRPYEPSEEEEDDAEDYEFYTLTHIPGAIPLPDCDESKAPKEALDHINYYLPTVIVSKEGDPKIFEKCKKKFKISQNLAGGMQAWNDAGYPTEEDEYVPPKAGGGGGCL</sequence>
<proteinExistence type="predicted"/>
<evidence type="ECO:0000256" key="1">
    <source>
        <dbReference type="SAM" id="Phobius"/>
    </source>
</evidence>
<dbReference type="Proteomes" id="UP000280842">
    <property type="component" value="Unassembled WGS sequence"/>
</dbReference>
<feature type="transmembrane region" description="Helical" evidence="1">
    <location>
        <begin position="7"/>
        <end position="25"/>
    </location>
</feature>